<evidence type="ECO:0008006" key="3">
    <source>
        <dbReference type="Google" id="ProtNLM"/>
    </source>
</evidence>
<dbReference type="EMBL" id="CP002545">
    <property type="protein sequence ID" value="ADY52488.1"/>
    <property type="molecule type" value="Genomic_DNA"/>
</dbReference>
<protein>
    <recommendedName>
        <fullName evidence="3">Outer membrane protein beta-barrel domain-containing protein</fullName>
    </recommendedName>
</protein>
<evidence type="ECO:0000313" key="2">
    <source>
        <dbReference type="Proteomes" id="UP000000310"/>
    </source>
</evidence>
<dbReference type="KEGG" id="psn:Pedsa_1935"/>
<gene>
    <name evidence="1" type="ordered locus">Pedsa_1935</name>
</gene>
<keyword evidence="2" id="KW-1185">Reference proteome</keyword>
<dbReference type="eggNOG" id="ENOG502ZMGF">
    <property type="taxonomic scope" value="Bacteria"/>
</dbReference>
<reference evidence="1 2" key="1">
    <citation type="journal article" date="2011" name="Stand. Genomic Sci.">
        <title>Complete genome sequence of the gliding, heparinolytic Pedobacter saltans type strain (113).</title>
        <authorList>
            <person name="Liolios K."/>
            <person name="Sikorski J."/>
            <person name="Lu M."/>
            <person name="Nolan M."/>
            <person name="Lapidus A."/>
            <person name="Lucas S."/>
            <person name="Hammon N."/>
            <person name="Deshpande S."/>
            <person name="Cheng J.F."/>
            <person name="Tapia R."/>
            <person name="Han C."/>
            <person name="Goodwin L."/>
            <person name="Pitluck S."/>
            <person name="Huntemann M."/>
            <person name="Ivanova N."/>
            <person name="Pagani I."/>
            <person name="Mavromatis K."/>
            <person name="Ovchinikova G."/>
            <person name="Pati A."/>
            <person name="Chen A."/>
            <person name="Palaniappan K."/>
            <person name="Land M."/>
            <person name="Hauser L."/>
            <person name="Brambilla E.M."/>
            <person name="Kotsyurbenko O."/>
            <person name="Rohde M."/>
            <person name="Tindall B.J."/>
            <person name="Abt B."/>
            <person name="Goker M."/>
            <person name="Detter J.C."/>
            <person name="Woyke T."/>
            <person name="Bristow J."/>
            <person name="Eisen J.A."/>
            <person name="Markowitz V."/>
            <person name="Hugenholtz P."/>
            <person name="Klenk H.P."/>
            <person name="Kyrpides N.C."/>
        </authorList>
    </citation>
    <scope>NUCLEOTIDE SEQUENCE [LARGE SCALE GENOMIC DNA]</scope>
    <source>
        <strain evidence="2">ATCC 51119 / DSM 12145 / JCM 21818 / LMG 10337 / NBRC 100064 / NCIMB 13643</strain>
    </source>
</reference>
<dbReference type="OrthoDB" id="9926511at2"/>
<dbReference type="Proteomes" id="UP000000310">
    <property type="component" value="Chromosome"/>
</dbReference>
<reference evidence="2" key="2">
    <citation type="submission" date="2011-02" db="EMBL/GenBank/DDBJ databases">
        <title>The complete genome of Pedobacter saltans DSM 12145.</title>
        <authorList>
            <consortium name="US DOE Joint Genome Institute (JGI-PGF)"/>
            <person name="Lucas S."/>
            <person name="Copeland A."/>
            <person name="Lapidus A."/>
            <person name="Bruce D."/>
            <person name="Goodwin L."/>
            <person name="Pitluck S."/>
            <person name="Kyrpides N."/>
            <person name="Mavromatis K."/>
            <person name="Pagani I."/>
            <person name="Ivanova N."/>
            <person name="Ovchinnikova G."/>
            <person name="Lu M."/>
            <person name="Detter J.C."/>
            <person name="Han C."/>
            <person name="Land M."/>
            <person name="Hauser L."/>
            <person name="Markowitz V."/>
            <person name="Cheng J.-F."/>
            <person name="Hugenholtz P."/>
            <person name="Woyke T."/>
            <person name="Wu D."/>
            <person name="Tindall B."/>
            <person name="Pomrenke H.G."/>
            <person name="Brambilla E."/>
            <person name="Klenk H.-P."/>
            <person name="Eisen J.A."/>
        </authorList>
    </citation>
    <scope>NUCLEOTIDE SEQUENCE [LARGE SCALE GENOMIC DNA]</scope>
    <source>
        <strain evidence="2">ATCC 51119 / DSM 12145 / JCM 21818 / LMG 10337 / NBRC 100064 / NCIMB 13643</strain>
    </source>
</reference>
<name>F0S9D8_PSESL</name>
<sequence length="192" mass="21777">MSHKPIIAYAVILYFLLVTQSTSGQFINFKTDKYWADIGLGSFNTFKYSNGIHENIGINLLKKRVLYKIQFQYDDEFKIMSPISPQENLYAFNILIGKQLILEDMLFLQLTTGIGAISGELRGENILEKKSGLFAPTIYNKEKIITPSLPLETELIFTPIKYAKIGFSIFGNINTKRPFYGFAIKAGLGKVR</sequence>
<accession>F0S9D8</accession>
<proteinExistence type="predicted"/>
<dbReference type="AlphaFoldDB" id="F0S9D8"/>
<evidence type="ECO:0000313" key="1">
    <source>
        <dbReference type="EMBL" id="ADY52488.1"/>
    </source>
</evidence>
<dbReference type="HOGENOM" id="CLU_1414116_0_0_10"/>
<organism evidence="1 2">
    <name type="scientific">Pseudopedobacter saltans (strain ATCC 51119 / DSM 12145 / JCM 21818 / CCUG 39354 / LMG 10337 / NBRC 100064 / NCIMB 13643)</name>
    <name type="common">Pedobacter saltans</name>
    <dbReference type="NCBI Taxonomy" id="762903"/>
    <lineage>
        <taxon>Bacteria</taxon>
        <taxon>Pseudomonadati</taxon>
        <taxon>Bacteroidota</taxon>
        <taxon>Sphingobacteriia</taxon>
        <taxon>Sphingobacteriales</taxon>
        <taxon>Sphingobacteriaceae</taxon>
        <taxon>Pseudopedobacter</taxon>
    </lineage>
</organism>
<dbReference type="RefSeq" id="WP_013632975.1">
    <property type="nucleotide sequence ID" value="NC_015177.1"/>
</dbReference>
<dbReference type="STRING" id="762903.Pedsa_1935"/>